<evidence type="ECO:0000256" key="1">
    <source>
        <dbReference type="SAM" id="MobiDB-lite"/>
    </source>
</evidence>
<dbReference type="InterPro" id="IPR025259">
    <property type="entry name" value="CCDC34/181"/>
</dbReference>
<reference evidence="4" key="1">
    <citation type="submission" date="2025-08" db="UniProtKB">
        <authorList>
            <consortium name="RefSeq"/>
        </authorList>
    </citation>
    <scope>IDENTIFICATION</scope>
    <source>
        <tissue evidence="4">Blood</tissue>
    </source>
</reference>
<name>A0A8B7JUP8_9AVES</name>
<proteinExistence type="predicted"/>
<dbReference type="KEGG" id="aam:106498146"/>
<dbReference type="RefSeq" id="XP_013814710.2">
    <property type="nucleotide sequence ID" value="XM_013959256.2"/>
</dbReference>
<dbReference type="Pfam" id="PF13904">
    <property type="entry name" value="CCDC34"/>
    <property type="match status" value="1"/>
</dbReference>
<feature type="region of interest" description="Disordered" evidence="1">
    <location>
        <begin position="1"/>
        <end position="97"/>
    </location>
</feature>
<feature type="domain" description="Coiled-coil" evidence="2">
    <location>
        <begin position="98"/>
        <end position="277"/>
    </location>
</feature>
<keyword evidence="3" id="KW-1185">Reference proteome</keyword>
<gene>
    <name evidence="4" type="primary">CCDC34</name>
</gene>
<feature type="compositionally biased region" description="Low complexity" evidence="1">
    <location>
        <begin position="7"/>
        <end position="16"/>
    </location>
</feature>
<dbReference type="PANTHER" id="PTHR23247:SF2">
    <property type="entry name" value="COILED-COIL DOMAIN-CONTAINING PROTEIN 34"/>
    <property type="match status" value="1"/>
</dbReference>
<dbReference type="InterPro" id="IPR045323">
    <property type="entry name" value="CCDC34"/>
</dbReference>
<feature type="compositionally biased region" description="Low complexity" evidence="1">
    <location>
        <begin position="39"/>
        <end position="53"/>
    </location>
</feature>
<dbReference type="Proteomes" id="UP001652627">
    <property type="component" value="Chromosome 4"/>
</dbReference>
<protein>
    <submittedName>
        <fullName evidence="4">Coiled-coil domain-containing protein 34 isoform X1</fullName>
    </submittedName>
</protein>
<dbReference type="GeneID" id="106498146"/>
<dbReference type="OrthoDB" id="5981665at2759"/>
<dbReference type="PANTHER" id="PTHR23247">
    <property type="entry name" value="NY-REN-41 ANTIGEN L15 -RELATED"/>
    <property type="match status" value="1"/>
</dbReference>
<evidence type="ECO:0000259" key="2">
    <source>
        <dbReference type="Pfam" id="PF13904"/>
    </source>
</evidence>
<dbReference type="AlphaFoldDB" id="A0A8B7JUP8"/>
<sequence length="329" mass="38287">MPLVQVPAAAMNSGARARGRRRAARPSPPSPASSEGEEPLSSSSCSQLSPVSRHSSRSCEEEEEEEGDVASQSQKGNRKAEDSEIIGGRNRSPLKDNLSPWEEWFICKEKELRARLQVRALEEINLQLEKMKEKQESERRRRIAEEKHKEWVQKKREEERRERERKLSKEMAEKATRELEKMQLQEKAKIKYKEWLKKKRAEESEKKKKEKEKEKEREAELQEKKERSEKIFKEWLHNARNKARPVLNGYGYPHGKSTGYHDGISYPAPAYCNPIPWKPIHVPPPKEDSIVTMKNSKRPVYSQSHRSAPMVIYKPPNNLCVGSLCRKQL</sequence>
<dbReference type="CTD" id="91057"/>
<organism evidence="3 4">
    <name type="scientific">Apteryx mantelli</name>
    <name type="common">North Island brown kiwi</name>
    <dbReference type="NCBI Taxonomy" id="2696672"/>
    <lineage>
        <taxon>Eukaryota</taxon>
        <taxon>Metazoa</taxon>
        <taxon>Chordata</taxon>
        <taxon>Craniata</taxon>
        <taxon>Vertebrata</taxon>
        <taxon>Euteleostomi</taxon>
        <taxon>Archelosauria</taxon>
        <taxon>Archosauria</taxon>
        <taxon>Dinosauria</taxon>
        <taxon>Saurischia</taxon>
        <taxon>Theropoda</taxon>
        <taxon>Coelurosauria</taxon>
        <taxon>Aves</taxon>
        <taxon>Palaeognathae</taxon>
        <taxon>Apterygiformes</taxon>
        <taxon>Apterygidae</taxon>
        <taxon>Apteryx</taxon>
    </lineage>
</organism>
<evidence type="ECO:0000313" key="4">
    <source>
        <dbReference type="RefSeq" id="XP_013814710.2"/>
    </source>
</evidence>
<evidence type="ECO:0000313" key="3">
    <source>
        <dbReference type="Proteomes" id="UP001652627"/>
    </source>
</evidence>
<accession>A0A8B7JUP8</accession>
<feature type="region of interest" description="Disordered" evidence="1">
    <location>
        <begin position="198"/>
        <end position="227"/>
    </location>
</feature>
<feature type="region of interest" description="Disordered" evidence="1">
    <location>
        <begin position="129"/>
        <end position="182"/>
    </location>
</feature>